<dbReference type="EMBL" id="CP046908">
    <property type="protein sequence ID" value="QGZ35965.1"/>
    <property type="molecule type" value="Genomic_DNA"/>
</dbReference>
<dbReference type="Pfam" id="PF10636">
    <property type="entry name" value="hemP"/>
    <property type="match status" value="1"/>
</dbReference>
<dbReference type="InterPro" id="IPR019600">
    <property type="entry name" value="Hemin_uptake_protein_HemP"/>
</dbReference>
<evidence type="ECO:0000313" key="3">
    <source>
        <dbReference type="Proteomes" id="UP000435648"/>
    </source>
</evidence>
<dbReference type="RefSeq" id="WP_158194818.1">
    <property type="nucleotide sequence ID" value="NZ_CP046908.1"/>
</dbReference>
<dbReference type="AlphaFoldDB" id="A0A857CAR8"/>
<accession>A0A857CAR8</accession>
<reference evidence="2 3" key="1">
    <citation type="submission" date="2019-12" db="EMBL/GenBank/DDBJ databases">
        <title>The genome of Stappia indica PHM037.</title>
        <authorList>
            <person name="Kacar D."/>
            <person name="Galan B."/>
            <person name="Canedo L."/>
            <person name="Rodriguez P."/>
            <person name="de la Calle F."/>
            <person name="Garcia J.L."/>
        </authorList>
    </citation>
    <scope>NUCLEOTIDE SEQUENCE [LARGE SCALE GENOMIC DNA]</scope>
    <source>
        <strain evidence="2 3">PHM037</strain>
    </source>
</reference>
<dbReference type="KEGG" id="siw:GH266_16595"/>
<feature type="region of interest" description="Disordered" evidence="1">
    <location>
        <begin position="1"/>
        <end position="26"/>
    </location>
</feature>
<gene>
    <name evidence="2" type="primary">hemP</name>
    <name evidence="2" type="ORF">GH266_16595</name>
</gene>
<dbReference type="OrthoDB" id="7870498at2"/>
<name>A0A857CAR8_9HYPH</name>
<dbReference type="Gene3D" id="2.10.70.10">
    <property type="entry name" value="Complement Module, domain 1"/>
    <property type="match status" value="1"/>
</dbReference>
<dbReference type="Proteomes" id="UP000435648">
    <property type="component" value="Chromosome"/>
</dbReference>
<sequence>MSQSATPANQAPHQAQAAAYRRPRTQQRTLTLPKTAKVAQEPLELDSSALFQGSREVHIRHKDMVYRLSITRFEKLLLTK</sequence>
<organism evidence="2 3">
    <name type="scientific">Stappia indica</name>
    <dbReference type="NCBI Taxonomy" id="538381"/>
    <lineage>
        <taxon>Bacteria</taxon>
        <taxon>Pseudomonadati</taxon>
        <taxon>Pseudomonadota</taxon>
        <taxon>Alphaproteobacteria</taxon>
        <taxon>Hyphomicrobiales</taxon>
        <taxon>Stappiaceae</taxon>
        <taxon>Stappia</taxon>
    </lineage>
</organism>
<protein>
    <submittedName>
        <fullName evidence="2">Hemin uptake protein HemP</fullName>
    </submittedName>
</protein>
<proteinExistence type="predicted"/>
<evidence type="ECO:0000256" key="1">
    <source>
        <dbReference type="SAM" id="MobiDB-lite"/>
    </source>
</evidence>
<evidence type="ECO:0000313" key="2">
    <source>
        <dbReference type="EMBL" id="QGZ35965.1"/>
    </source>
</evidence>